<dbReference type="PANTHER" id="PTHR18978:SF1">
    <property type="entry name" value="GRIP1-ASSOCIATED PROTEIN 1"/>
    <property type="match status" value="1"/>
</dbReference>
<protein>
    <submittedName>
        <fullName evidence="2">GRIP1-associated protein 1</fullName>
    </submittedName>
</protein>
<dbReference type="PANTHER" id="PTHR18978">
    <property type="entry name" value="GRIP-1 ASSOCIATED PROTEIN 1"/>
    <property type="match status" value="1"/>
</dbReference>
<feature type="region of interest" description="Disordered" evidence="1">
    <location>
        <begin position="121"/>
        <end position="148"/>
    </location>
</feature>
<evidence type="ECO:0000256" key="1">
    <source>
        <dbReference type="SAM" id="MobiDB-lite"/>
    </source>
</evidence>
<dbReference type="EMBL" id="CASHTH010003700">
    <property type="protein sequence ID" value="CAI8048093.1"/>
    <property type="molecule type" value="Genomic_DNA"/>
</dbReference>
<gene>
    <name evidence="2" type="ORF">GBAR_LOCUS26563</name>
</gene>
<dbReference type="GO" id="GO:0099158">
    <property type="term" value="P:regulation of recycling endosome localization within postsynapse"/>
    <property type="evidence" value="ECO:0007669"/>
    <property type="project" value="TreeGrafter"/>
</dbReference>
<reference evidence="2" key="1">
    <citation type="submission" date="2023-03" db="EMBL/GenBank/DDBJ databases">
        <authorList>
            <person name="Steffen K."/>
            <person name="Cardenas P."/>
        </authorList>
    </citation>
    <scope>NUCLEOTIDE SEQUENCE</scope>
</reference>
<dbReference type="GO" id="GO:0099152">
    <property type="term" value="P:regulation of neurotransmitter receptor transport, endosome to postsynaptic membrane"/>
    <property type="evidence" value="ECO:0007669"/>
    <property type="project" value="TreeGrafter"/>
</dbReference>
<feature type="non-terminal residue" evidence="2">
    <location>
        <position position="148"/>
    </location>
</feature>
<dbReference type="GO" id="GO:0098998">
    <property type="term" value="C:extrinsic component of postsynaptic early endosome membrane"/>
    <property type="evidence" value="ECO:0007669"/>
    <property type="project" value="TreeGrafter"/>
</dbReference>
<dbReference type="Proteomes" id="UP001174909">
    <property type="component" value="Unassembled WGS sequence"/>
</dbReference>
<dbReference type="AlphaFoldDB" id="A0AA35TI87"/>
<evidence type="ECO:0000313" key="2">
    <source>
        <dbReference type="EMBL" id="CAI8048093.1"/>
    </source>
</evidence>
<name>A0AA35TI87_GEOBA</name>
<sequence>MASPNGQGDTLTIQAAEFQRLQSQLIDLRTTNYQLKEEQQKQASEIDQLNDELQTKGRELDKANKVLHRSKKAKEMSSLLEENNSLQQKLQSQEDDFNLQNRTLMEEISRVCEENEGLKTRLKKTGGGEGEGLTRLRAENTALQKSLQ</sequence>
<dbReference type="Gene3D" id="1.10.287.1490">
    <property type="match status" value="1"/>
</dbReference>
<dbReference type="InterPro" id="IPR026204">
    <property type="entry name" value="GRIPAP1"/>
</dbReference>
<organism evidence="2 3">
    <name type="scientific">Geodia barretti</name>
    <name type="common">Barrett's horny sponge</name>
    <dbReference type="NCBI Taxonomy" id="519541"/>
    <lineage>
        <taxon>Eukaryota</taxon>
        <taxon>Metazoa</taxon>
        <taxon>Porifera</taxon>
        <taxon>Demospongiae</taxon>
        <taxon>Heteroscleromorpha</taxon>
        <taxon>Tetractinellida</taxon>
        <taxon>Astrophorina</taxon>
        <taxon>Geodiidae</taxon>
        <taxon>Geodia</taxon>
    </lineage>
</organism>
<dbReference type="GO" id="GO:0098887">
    <property type="term" value="P:neurotransmitter receptor transport, endosome to postsynaptic membrane"/>
    <property type="evidence" value="ECO:0007669"/>
    <property type="project" value="TreeGrafter"/>
</dbReference>
<proteinExistence type="predicted"/>
<feature type="compositionally biased region" description="Polar residues" evidence="1">
    <location>
        <begin position="80"/>
        <end position="91"/>
    </location>
</feature>
<keyword evidence="3" id="KW-1185">Reference proteome</keyword>
<accession>A0AA35TI87</accession>
<feature type="region of interest" description="Disordered" evidence="1">
    <location>
        <begin position="75"/>
        <end position="94"/>
    </location>
</feature>
<evidence type="ECO:0000313" key="3">
    <source>
        <dbReference type="Proteomes" id="UP001174909"/>
    </source>
</evidence>
<dbReference type="GO" id="GO:0098978">
    <property type="term" value="C:glutamatergic synapse"/>
    <property type="evidence" value="ECO:0007669"/>
    <property type="project" value="TreeGrafter"/>
</dbReference>
<dbReference type="GO" id="GO:0098837">
    <property type="term" value="C:postsynaptic recycling endosome"/>
    <property type="evidence" value="ECO:0007669"/>
    <property type="project" value="TreeGrafter"/>
</dbReference>
<comment type="caution">
    <text evidence="2">The sequence shown here is derived from an EMBL/GenBank/DDBJ whole genome shotgun (WGS) entry which is preliminary data.</text>
</comment>